<dbReference type="InterPro" id="IPR003829">
    <property type="entry name" value="Pirin_N_dom"/>
</dbReference>
<dbReference type="Gene3D" id="2.60.120.10">
    <property type="entry name" value="Jelly Rolls"/>
    <property type="match status" value="2"/>
</dbReference>
<dbReference type="InterPro" id="IPR012093">
    <property type="entry name" value="Pirin"/>
</dbReference>
<evidence type="ECO:0000259" key="4">
    <source>
        <dbReference type="Pfam" id="PF02678"/>
    </source>
</evidence>
<protein>
    <submittedName>
        <fullName evidence="6">Redox-sensitive bicupin YhaK (Pirin superfamily)</fullName>
        <ecNumber evidence="6">1.13.11.24</ecNumber>
    </submittedName>
</protein>
<dbReference type="PANTHER" id="PTHR13903">
    <property type="entry name" value="PIRIN-RELATED"/>
    <property type="match status" value="1"/>
</dbReference>
<dbReference type="InterPro" id="IPR008778">
    <property type="entry name" value="Pirin_C_dom"/>
</dbReference>
<reference evidence="6 7" key="1">
    <citation type="submission" date="2023-08" db="EMBL/GenBank/DDBJ databases">
        <title>Functional and genomic diversity of the sorghum phyllosphere microbiome.</title>
        <authorList>
            <person name="Shade A."/>
        </authorList>
    </citation>
    <scope>NUCLEOTIDE SEQUENCE [LARGE SCALE GENOMIC DNA]</scope>
    <source>
        <strain evidence="6 7">SORGH_AS_0335</strain>
    </source>
</reference>
<dbReference type="Pfam" id="PF05726">
    <property type="entry name" value="Pirin_C"/>
    <property type="match status" value="1"/>
</dbReference>
<evidence type="ECO:0000259" key="5">
    <source>
        <dbReference type="Pfam" id="PF05726"/>
    </source>
</evidence>
<dbReference type="GO" id="GO:0008127">
    <property type="term" value="F:quercetin 2,3-dioxygenase activity"/>
    <property type="evidence" value="ECO:0007669"/>
    <property type="project" value="UniProtKB-EC"/>
</dbReference>
<sequence length="351" mass="37481">MPQPSTASPILQTQPLGALWPTMDPFLFCAHHDDAYPPGNADLGPDAPLAGRQIGQDFSRQDGWSMYHGDVVPGFPGHPHRGFETVTIVRKGLIDHSDSLGATARFGQGDVQWLTAGAGVVHSEMFPLLDSAAPNPLELFQIWLNLPARSKMVAPHFTMFWSGDIPRITAQDGAGRTTEVAVIAGAVDGAAPLAPPPDSWAAQAEADVAIWTVRLAPGARWTLPAAAGEGTRRMLYYFAGSGVTVAGQAVSHAALELRAADAVELHNGGDAVAEFLLLQGRPLGEPVVQYGPFVMNSQQEIMQALQDYRRTQFGGWPWDDPAPVHGREPRRFARRPGAAQDEVPAAVADGA</sequence>
<feature type="domain" description="Pirin C-terminal" evidence="5">
    <location>
        <begin position="211"/>
        <end position="314"/>
    </location>
</feature>
<evidence type="ECO:0000256" key="3">
    <source>
        <dbReference type="SAM" id="MobiDB-lite"/>
    </source>
</evidence>
<evidence type="ECO:0000256" key="2">
    <source>
        <dbReference type="RuleBase" id="RU003457"/>
    </source>
</evidence>
<evidence type="ECO:0000313" key="6">
    <source>
        <dbReference type="EMBL" id="MDR6213891.1"/>
    </source>
</evidence>
<dbReference type="EMBL" id="JAVIZX010000001">
    <property type="protein sequence ID" value="MDR6213891.1"/>
    <property type="molecule type" value="Genomic_DNA"/>
</dbReference>
<dbReference type="InterPro" id="IPR011051">
    <property type="entry name" value="RmlC_Cupin_sf"/>
</dbReference>
<feature type="region of interest" description="Disordered" evidence="3">
    <location>
        <begin position="316"/>
        <end position="351"/>
    </location>
</feature>
<proteinExistence type="inferred from homology"/>
<evidence type="ECO:0000313" key="7">
    <source>
        <dbReference type="Proteomes" id="UP001267710"/>
    </source>
</evidence>
<comment type="similarity">
    <text evidence="1 2">Belongs to the pirin family.</text>
</comment>
<dbReference type="Proteomes" id="UP001267710">
    <property type="component" value="Unassembled WGS sequence"/>
</dbReference>
<keyword evidence="7" id="KW-1185">Reference proteome</keyword>
<dbReference type="SUPFAM" id="SSF51182">
    <property type="entry name" value="RmlC-like cupins"/>
    <property type="match status" value="1"/>
</dbReference>
<gene>
    <name evidence="6" type="ORF">QE399_001580</name>
</gene>
<accession>A0ABU1IA78</accession>
<dbReference type="Pfam" id="PF02678">
    <property type="entry name" value="Pirin"/>
    <property type="match status" value="1"/>
</dbReference>
<comment type="caution">
    <text evidence="6">The sequence shown here is derived from an EMBL/GenBank/DDBJ whole genome shotgun (WGS) entry which is preliminary data.</text>
</comment>
<organism evidence="6 7">
    <name type="scientific">Paracidovorax wautersii</name>
    <dbReference type="NCBI Taxonomy" id="1177982"/>
    <lineage>
        <taxon>Bacteria</taxon>
        <taxon>Pseudomonadati</taxon>
        <taxon>Pseudomonadota</taxon>
        <taxon>Betaproteobacteria</taxon>
        <taxon>Burkholderiales</taxon>
        <taxon>Comamonadaceae</taxon>
        <taxon>Paracidovorax</taxon>
    </lineage>
</organism>
<keyword evidence="6" id="KW-0560">Oxidoreductase</keyword>
<dbReference type="PANTHER" id="PTHR13903:SF8">
    <property type="entry name" value="PIRIN"/>
    <property type="match status" value="1"/>
</dbReference>
<name>A0ABU1IA78_9BURK</name>
<evidence type="ECO:0000256" key="1">
    <source>
        <dbReference type="ARBA" id="ARBA00008416"/>
    </source>
</evidence>
<dbReference type="InterPro" id="IPR014710">
    <property type="entry name" value="RmlC-like_jellyroll"/>
</dbReference>
<dbReference type="EC" id="1.13.11.24" evidence="6"/>
<feature type="domain" description="Pirin N-terminal" evidence="4">
    <location>
        <begin position="69"/>
        <end position="144"/>
    </location>
</feature>
<dbReference type="RefSeq" id="WP_309827775.1">
    <property type="nucleotide sequence ID" value="NZ_JAVIZX010000001.1"/>
</dbReference>